<dbReference type="GO" id="GO:0000981">
    <property type="term" value="F:DNA-binding transcription factor activity, RNA polymerase II-specific"/>
    <property type="evidence" value="ECO:0007669"/>
    <property type="project" value="TreeGrafter"/>
</dbReference>
<evidence type="ECO:0000259" key="4">
    <source>
        <dbReference type="PROSITE" id="PS50039"/>
    </source>
</evidence>
<feature type="compositionally biased region" description="Low complexity" evidence="3">
    <location>
        <begin position="486"/>
        <end position="501"/>
    </location>
</feature>
<evidence type="ECO:0000256" key="1">
    <source>
        <dbReference type="ARBA" id="ARBA00023125"/>
    </source>
</evidence>
<keyword evidence="2" id="KW-0539">Nucleus</keyword>
<feature type="region of interest" description="Disordered" evidence="3">
    <location>
        <begin position="733"/>
        <end position="793"/>
    </location>
</feature>
<dbReference type="Pfam" id="PF00250">
    <property type="entry name" value="Forkhead"/>
    <property type="match status" value="1"/>
</dbReference>
<feature type="region of interest" description="Disordered" evidence="3">
    <location>
        <begin position="304"/>
        <end position="593"/>
    </location>
</feature>
<comment type="caution">
    <text evidence="5">The sequence shown here is derived from an EMBL/GenBank/DDBJ whole genome shotgun (WGS) entry which is preliminary data.</text>
</comment>
<dbReference type="GO" id="GO:0005634">
    <property type="term" value="C:nucleus"/>
    <property type="evidence" value="ECO:0007669"/>
    <property type="project" value="UniProtKB-SubCell"/>
</dbReference>
<keyword evidence="1 2" id="KW-0238">DNA-binding</keyword>
<dbReference type="EMBL" id="SSOP01000142">
    <property type="protein sequence ID" value="KAB5590823.1"/>
    <property type="molecule type" value="Genomic_DNA"/>
</dbReference>
<feature type="DNA-binding region" description="Fork-head" evidence="2">
    <location>
        <begin position="209"/>
        <end position="308"/>
    </location>
</feature>
<reference evidence="5 6" key="1">
    <citation type="journal article" date="2019" name="Fungal Biol. Biotechnol.">
        <title>Draft genome sequence of fastidious pathogen Ceratobasidium theobromae, which causes vascular-streak dieback in Theobroma cacao.</title>
        <authorList>
            <person name="Ali S.S."/>
            <person name="Asman A."/>
            <person name="Shao J."/>
            <person name="Firmansyah A.P."/>
            <person name="Susilo A.W."/>
            <person name="Rosmana A."/>
            <person name="McMahon P."/>
            <person name="Junaid M."/>
            <person name="Guest D."/>
            <person name="Kheng T.Y."/>
            <person name="Meinhardt L.W."/>
            <person name="Bailey B.A."/>
        </authorList>
    </citation>
    <scope>NUCLEOTIDE SEQUENCE [LARGE SCALE GENOMIC DNA]</scope>
    <source>
        <strain evidence="5 6">CT2</strain>
    </source>
</reference>
<feature type="compositionally biased region" description="Polar residues" evidence="3">
    <location>
        <begin position="174"/>
        <end position="184"/>
    </location>
</feature>
<feature type="compositionally biased region" description="Polar residues" evidence="3">
    <location>
        <begin position="139"/>
        <end position="153"/>
    </location>
</feature>
<dbReference type="GO" id="GO:0030154">
    <property type="term" value="P:cell differentiation"/>
    <property type="evidence" value="ECO:0007669"/>
    <property type="project" value="TreeGrafter"/>
</dbReference>
<feature type="region of interest" description="Disordered" evidence="3">
    <location>
        <begin position="1"/>
        <end position="72"/>
    </location>
</feature>
<feature type="compositionally biased region" description="Polar residues" evidence="3">
    <location>
        <begin position="21"/>
        <end position="30"/>
    </location>
</feature>
<organism evidence="5 6">
    <name type="scientific">Ceratobasidium theobromae</name>
    <dbReference type="NCBI Taxonomy" id="1582974"/>
    <lineage>
        <taxon>Eukaryota</taxon>
        <taxon>Fungi</taxon>
        <taxon>Dikarya</taxon>
        <taxon>Basidiomycota</taxon>
        <taxon>Agaricomycotina</taxon>
        <taxon>Agaricomycetes</taxon>
        <taxon>Cantharellales</taxon>
        <taxon>Ceratobasidiaceae</taxon>
        <taxon>Ceratobasidium</taxon>
    </lineage>
</organism>
<keyword evidence="6" id="KW-1185">Reference proteome</keyword>
<dbReference type="OrthoDB" id="5954824at2759"/>
<proteinExistence type="predicted"/>
<protein>
    <submittedName>
        <fullName evidence="5">Forkhead box protein C1-B</fullName>
    </submittedName>
</protein>
<accession>A0A5N5QH11</accession>
<dbReference type="AlphaFoldDB" id="A0A5N5QH11"/>
<gene>
    <name evidence="5" type="ORF">CTheo_5723</name>
</gene>
<dbReference type="PRINTS" id="PR00053">
    <property type="entry name" value="FORKHEAD"/>
</dbReference>
<feature type="compositionally biased region" description="Pro residues" evidence="3">
    <location>
        <begin position="158"/>
        <end position="171"/>
    </location>
</feature>
<dbReference type="SUPFAM" id="SSF46785">
    <property type="entry name" value="Winged helix' DNA-binding domain"/>
    <property type="match status" value="1"/>
</dbReference>
<feature type="compositionally biased region" description="Low complexity" evidence="3">
    <location>
        <begin position="384"/>
        <end position="414"/>
    </location>
</feature>
<dbReference type="Proteomes" id="UP000383932">
    <property type="component" value="Unassembled WGS sequence"/>
</dbReference>
<dbReference type="CDD" id="cd00059">
    <property type="entry name" value="FH_FOX"/>
    <property type="match status" value="1"/>
</dbReference>
<feature type="compositionally biased region" description="Basic and acidic residues" evidence="3">
    <location>
        <begin position="316"/>
        <end position="326"/>
    </location>
</feature>
<feature type="region of interest" description="Disordered" evidence="3">
    <location>
        <begin position="129"/>
        <end position="186"/>
    </location>
</feature>
<evidence type="ECO:0000313" key="6">
    <source>
        <dbReference type="Proteomes" id="UP000383932"/>
    </source>
</evidence>
<dbReference type="InterPro" id="IPR036388">
    <property type="entry name" value="WH-like_DNA-bd_sf"/>
</dbReference>
<dbReference type="InterPro" id="IPR001766">
    <property type="entry name" value="Fork_head_dom"/>
</dbReference>
<evidence type="ECO:0000313" key="5">
    <source>
        <dbReference type="EMBL" id="KAB5590823.1"/>
    </source>
</evidence>
<feature type="compositionally biased region" description="Basic and acidic residues" evidence="3">
    <location>
        <begin position="541"/>
        <end position="550"/>
    </location>
</feature>
<feature type="compositionally biased region" description="Basic residues" evidence="3">
    <location>
        <begin position="760"/>
        <end position="779"/>
    </location>
</feature>
<dbReference type="GO" id="GO:0009653">
    <property type="term" value="P:anatomical structure morphogenesis"/>
    <property type="evidence" value="ECO:0007669"/>
    <property type="project" value="TreeGrafter"/>
</dbReference>
<dbReference type="PROSITE" id="PS50039">
    <property type="entry name" value="FORK_HEAD_3"/>
    <property type="match status" value="1"/>
</dbReference>
<dbReference type="InterPro" id="IPR036390">
    <property type="entry name" value="WH_DNA-bd_sf"/>
</dbReference>
<dbReference type="InterPro" id="IPR050211">
    <property type="entry name" value="FOX_domain-containing"/>
</dbReference>
<dbReference type="Gene3D" id="1.10.10.10">
    <property type="entry name" value="Winged helix-like DNA-binding domain superfamily/Winged helix DNA-binding domain"/>
    <property type="match status" value="1"/>
</dbReference>
<dbReference type="PANTHER" id="PTHR11829">
    <property type="entry name" value="FORKHEAD BOX PROTEIN"/>
    <property type="match status" value="1"/>
</dbReference>
<name>A0A5N5QH11_9AGAM</name>
<evidence type="ECO:0000256" key="3">
    <source>
        <dbReference type="SAM" id="MobiDB-lite"/>
    </source>
</evidence>
<dbReference type="SMART" id="SM00339">
    <property type="entry name" value="FH"/>
    <property type="match status" value="1"/>
</dbReference>
<feature type="compositionally biased region" description="Polar residues" evidence="3">
    <location>
        <begin position="360"/>
        <end position="376"/>
    </location>
</feature>
<feature type="domain" description="Fork-head" evidence="4">
    <location>
        <begin position="209"/>
        <end position="308"/>
    </location>
</feature>
<sequence>MLPDPVSPFPAGCSTERVSEDQSLQPQGNKMNHAHGDSYDRPTTSEINRVIVKTEERSPSPSPLQDASPTARALRTLGLTRADLAQHAQRMKSFLGAGGRGFPSAAELDGIKAEDSDLLLTLATSYASSTTDVSRDSSAHPSTSTSFDTTPATRTRPILPPLPPSSPPPMLSPESNRTINSSPIRSPLATHTDYDLPYLLPPAPRTREKPSASYAALIGQAIMSAIPGPDAKKKLTLAQIYAWISTAWPFYKPGEAGWMNSIRHNLSLNDCFVKIKRDGREKGKGCFWGIREGDEDMFANGGFVRRNSAAKKRKKDPSPIREEPETRPPSTDPPKRSRTNTAPAPSYVYEPPHYPPLPGTSRSTTKPANVSAPVNQPASKRARAAPSAASANRKQYRSPLLDLPPSSPPDSAKPAPRRGYDGRPPELTPNLASTPDVPGSSPISSSPPPSESRTIDAGSAERQDYPAKSGLMDMVINNSAKKRKVSASAGASRLGALGNGSPVMKRRPNGSEEPKTIYPASMLGRPRSPTQHINPRATLKSRNDLTRAADRGSPPAIRPRDLEIPSRGPGPVTPPKTLEKPSLLPDSGPSLERPQFIALKPSDIIPTTPPRTLAPLTVATSAERTPLSQTLPPVSPSRMSDPSHFKTLGHPPFTQRDSGGMEFSTPLMLREMRRVPSLSGIMLAMPTESPLRTPLGYGGVRDINDLNSGCAEELMMTPASRLAFAGAPTGNEQSPSMLFGGMYKSPDGTWGPRPNCKTKTSGRRRQRRPSRRKSKRVKREHISASPAPLEENHAPEDLLLRQASSFLQTATSLLVPEAPAEPGFEAVCSGILDDLQGARRQVEAASATRNEHVGGPVFVVPFNSKFNAGTFGSAANPAGGGPIGGRYPSKAIRADCDHVRKYFTPSSNPAGARNKILLHEWLILLVLRQGILKHGSDPPREQEPVVEALDPVIQAQPAPSQVLDALYSIKTTPFVNSFASRLYGGHPPPPKIFFQDWETMSPWMELTADIMDHYRISHPENYDCEPYTWAPITYTPIYAWHLFQIHDLLGRAFWPGIDVSDSVKWEPEQCSVVALYKKLVVGCAFLSETMDPYVTYITVRAGWERSGIAT</sequence>
<dbReference type="PANTHER" id="PTHR11829:SF343">
    <property type="entry name" value="FORK-HEAD DOMAIN-CONTAINING PROTEIN"/>
    <property type="match status" value="1"/>
</dbReference>
<comment type="subcellular location">
    <subcellularLocation>
        <location evidence="2">Nucleus</location>
    </subcellularLocation>
</comment>
<dbReference type="GO" id="GO:0000978">
    <property type="term" value="F:RNA polymerase II cis-regulatory region sequence-specific DNA binding"/>
    <property type="evidence" value="ECO:0007669"/>
    <property type="project" value="TreeGrafter"/>
</dbReference>
<evidence type="ECO:0000256" key="2">
    <source>
        <dbReference type="PROSITE-ProRule" id="PRU00089"/>
    </source>
</evidence>